<accession>A0A1J1AA76</accession>
<name>A0A1D8S231_9EURY</name>
<dbReference type="RefSeq" id="WP_070364190.1">
    <property type="nucleotide sequence ID" value="NZ_CP016070.1"/>
</dbReference>
<accession>A0A1D8S231</accession>
<reference evidence="4" key="2">
    <citation type="submission" date="2016-08" db="EMBL/GenBank/DDBJ databases">
        <title>Discovery of first anaerobic lithoheterotrophic haloarchae widely represented in hypersaline habitats.</title>
        <authorList>
            <person name="Sorokin D.Y."/>
            <person name="Kublanov I.V."/>
            <person name="Roman P."/>
            <person name="Sinninghe Damste J.S."/>
            <person name="Golyshin P.N."/>
            <person name="Rojo D."/>
            <person name="Ciordia S."/>
            <person name="Mena Md.C."/>
            <person name="Ferrer M."/>
            <person name="Smedile F."/>
            <person name="Messina E."/>
            <person name="La Cono V."/>
            <person name="Yakimov M.M."/>
        </authorList>
    </citation>
    <scope>NUCLEOTIDE SEQUENCE [LARGE SCALE GENOMIC DNA]</scope>
    <source>
        <strain evidence="4">HSR6</strain>
    </source>
</reference>
<dbReference type="PATRIC" id="fig|1855411.3.peg.214"/>
<proteinExistence type="predicted"/>
<evidence type="ECO:0000313" key="1">
    <source>
        <dbReference type="EMBL" id="AOW79422.1"/>
    </source>
</evidence>
<evidence type="ECO:0000313" key="2">
    <source>
        <dbReference type="EMBL" id="APE94675.1"/>
    </source>
</evidence>
<organism evidence="1 3">
    <name type="scientific">Halodesulfurarchaeum formicicum</name>
    <dbReference type="NCBI Taxonomy" id="1873524"/>
    <lineage>
        <taxon>Archaea</taxon>
        <taxon>Methanobacteriati</taxon>
        <taxon>Methanobacteriota</taxon>
        <taxon>Stenosarchaea group</taxon>
        <taxon>Halobacteria</taxon>
        <taxon>Halobacteriales</taxon>
        <taxon>Halobacteriaceae</taxon>
        <taxon>Halodesulfurarchaeum</taxon>
    </lineage>
</organism>
<gene>
    <name evidence="2" type="ORF">HSR6_0207</name>
    <name evidence="1" type="ORF">HTSR_0220</name>
</gene>
<reference evidence="1 3" key="1">
    <citation type="submission" date="2016-06" db="EMBL/GenBank/DDBJ databases">
        <title>Discovery of anaerobic lithoheterotrophic haloarchaeon capable of sulfur respiration by hydrogen and formate.</title>
        <authorList>
            <person name="Sorokin D.Y."/>
            <person name="Kublanov I.V."/>
            <person name="Roman P."/>
            <person name="Sinninghe Damste J.S."/>
            <person name="Golyshin P.N."/>
            <person name="Rojo D."/>
            <person name="Ciordia S."/>
            <person name="Mena Md.C."/>
            <person name="Ferrer M."/>
            <person name="Smedile F."/>
            <person name="Messina E."/>
            <person name="La Cono V."/>
            <person name="Yakimov M.M."/>
        </authorList>
    </citation>
    <scope>NUCLEOTIDE SEQUENCE [LARGE SCALE GENOMIC DNA]</scope>
    <source>
        <strain evidence="1 3">HTSR1</strain>
    </source>
</reference>
<dbReference type="Pfam" id="PF21811">
    <property type="entry name" value="RdfA"/>
    <property type="match status" value="1"/>
</dbReference>
<dbReference type="AlphaFoldDB" id="A0A1D8S231"/>
<dbReference type="KEGG" id="halh:HTSR_0220"/>
<reference evidence="2" key="3">
    <citation type="journal article" date="2017" name="ISME J.">
        <title>Discovery of anaerobic lithoheterotrophic haloarchaea, ubiquitous in hypersaline habitats.</title>
        <authorList>
            <person name="Sorokin D.Y."/>
            <person name="Messina E."/>
            <person name="Smedile F."/>
            <person name="Roman P."/>
            <person name="Damste J.S.S."/>
            <person name="Ciordia S."/>
            <person name="Mena M.C."/>
            <person name="Ferrer M."/>
            <person name="Golyshin P.N."/>
            <person name="Kublanov I.V."/>
            <person name="Samarov N.I."/>
            <person name="Toshchakov S.V."/>
            <person name="La Cono V."/>
            <person name="Yakimov M.M."/>
        </authorList>
    </citation>
    <scope>NUCLEOTIDE SEQUENCE</scope>
    <source>
        <strain evidence="2">HSR6</strain>
    </source>
</reference>
<dbReference type="KEGG" id="hhsr:HSR6_0207"/>
<dbReference type="EMBL" id="CP016804">
    <property type="protein sequence ID" value="APE94675.1"/>
    <property type="molecule type" value="Genomic_DNA"/>
</dbReference>
<dbReference type="OrthoDB" id="304916at2157"/>
<protein>
    <submittedName>
        <fullName evidence="1">Uncharacterized protein</fullName>
    </submittedName>
</protein>
<dbReference type="EMBL" id="CP016070">
    <property type="protein sequence ID" value="AOW79422.1"/>
    <property type="molecule type" value="Genomic_DNA"/>
</dbReference>
<dbReference type="GeneID" id="30416730"/>
<dbReference type="Proteomes" id="UP000185608">
    <property type="component" value="Chromosome"/>
</dbReference>
<dbReference type="InterPro" id="IPR048925">
    <property type="entry name" value="RdfA"/>
</dbReference>
<evidence type="ECO:0000313" key="3">
    <source>
        <dbReference type="Proteomes" id="UP000185608"/>
    </source>
</evidence>
<keyword evidence="4" id="KW-1185">Reference proteome</keyword>
<sequence>MSKLKIQRLKEEYDLEGLDDELKHQYVTENKALRDLAAYVNIEIARQFFQDKPFSPDHVYRVFNEPDEFSKRTETELRKRLSEEGIDIEELRKDWVEHMTVRSYLNRVLNIDTSRQRQSRTHDEVLTDIRGVLNREESIIAEILETVDDFDGEKWDIHTDLRLINDETGESIRIEEYFRELDAS</sequence>
<evidence type="ECO:0000313" key="4">
    <source>
        <dbReference type="Proteomes" id="UP000186165"/>
    </source>
</evidence>
<dbReference type="Proteomes" id="UP000186165">
    <property type="component" value="Chromosome"/>
</dbReference>